<feature type="transmembrane region" description="Helical" evidence="4">
    <location>
        <begin position="258"/>
        <end position="281"/>
    </location>
</feature>
<feature type="transmembrane region" description="Helical" evidence="4">
    <location>
        <begin position="352"/>
        <end position="371"/>
    </location>
</feature>
<feature type="transmembrane region" description="Helical" evidence="4">
    <location>
        <begin position="226"/>
        <end position="246"/>
    </location>
</feature>
<reference evidence="6 7" key="1">
    <citation type="submission" date="2023-10" db="EMBL/GenBank/DDBJ databases">
        <title>Bacteria for the degradation of biodegradable plastic PBAT(Polybutylene adipate terephthalate).</title>
        <authorList>
            <person name="Weon H.-Y."/>
            <person name="Yeon J."/>
        </authorList>
    </citation>
    <scope>NUCLEOTIDE SEQUENCE [LARGE SCALE GENOMIC DNA]</scope>
    <source>
        <strain evidence="6 7">SBD 7-3</strain>
    </source>
</reference>
<dbReference type="InterPro" id="IPR036259">
    <property type="entry name" value="MFS_trans_sf"/>
</dbReference>
<dbReference type="InterPro" id="IPR011701">
    <property type="entry name" value="MFS"/>
</dbReference>
<evidence type="ECO:0000259" key="5">
    <source>
        <dbReference type="PROSITE" id="PS50850"/>
    </source>
</evidence>
<dbReference type="EMBL" id="CP136336">
    <property type="protein sequence ID" value="WOB07053.1"/>
    <property type="molecule type" value="Genomic_DNA"/>
</dbReference>
<feature type="domain" description="Major facilitator superfamily (MFS) profile" evidence="5">
    <location>
        <begin position="14"/>
        <end position="406"/>
    </location>
</feature>
<feature type="transmembrane region" description="Helical" evidence="4">
    <location>
        <begin position="318"/>
        <end position="340"/>
    </location>
</feature>
<dbReference type="PROSITE" id="PS50850">
    <property type="entry name" value="MFS"/>
    <property type="match status" value="1"/>
</dbReference>
<evidence type="ECO:0000256" key="1">
    <source>
        <dbReference type="ARBA" id="ARBA00022692"/>
    </source>
</evidence>
<feature type="transmembrane region" description="Helical" evidence="4">
    <location>
        <begin position="44"/>
        <end position="64"/>
    </location>
</feature>
<keyword evidence="1 4" id="KW-0812">Transmembrane</keyword>
<evidence type="ECO:0000256" key="2">
    <source>
        <dbReference type="ARBA" id="ARBA00022989"/>
    </source>
</evidence>
<proteinExistence type="predicted"/>
<dbReference type="SUPFAM" id="SSF103473">
    <property type="entry name" value="MFS general substrate transporter"/>
    <property type="match status" value="1"/>
</dbReference>
<sequence length="415" mass="43035">MANESNQRRLALWIVLLAAAGTFSLTMGARQSMGLFLNTLNTHTGLGLASISLAFAFGQLWWGLTQPFAGMVADRVGAGRVLVVGVVLIAIGTSLVPFMTTTARLILAIGVLSAGGAGMAGPAVLMAATTRLVPPEKRGMASGIVNAGGSFGQFLFAPLAQAITAAASWVVALQSLAFLTLLALPAAWVLRGTAQQAVAAAGAAPVKKETTREAIGRAVRDPSYRMLCAGFFVCGFHVAFIATHLPGVVASCQLPAALGAWALGIIGLFNIVGSVAMGWAVSFQGGRWRMKSLLSLVYATRAVAVLVFLLAPKTEFTLLVFAAVIGVTYLSTVPPTAGLVAKFFGPAHMATLFGLVMLAHQIGGFLGAYFGGKSFEWTGSYNWMWYADIVLAVGAALIHLPIREAPAATAVPAKA</sequence>
<feature type="transmembrane region" description="Helical" evidence="4">
    <location>
        <begin position="140"/>
        <end position="160"/>
    </location>
</feature>
<feature type="transmembrane region" description="Helical" evidence="4">
    <location>
        <begin position="383"/>
        <end position="402"/>
    </location>
</feature>
<keyword evidence="2 4" id="KW-1133">Transmembrane helix</keyword>
<dbReference type="PANTHER" id="PTHR11360:SF284">
    <property type="entry name" value="EG:103B4.3 PROTEIN-RELATED"/>
    <property type="match status" value="1"/>
</dbReference>
<accession>A0ABZ0CPZ9</accession>
<dbReference type="InterPro" id="IPR020846">
    <property type="entry name" value="MFS_dom"/>
</dbReference>
<evidence type="ECO:0000256" key="3">
    <source>
        <dbReference type="ARBA" id="ARBA00023136"/>
    </source>
</evidence>
<evidence type="ECO:0000313" key="7">
    <source>
        <dbReference type="Proteomes" id="UP001303946"/>
    </source>
</evidence>
<dbReference type="Pfam" id="PF07690">
    <property type="entry name" value="MFS_1"/>
    <property type="match status" value="1"/>
</dbReference>
<dbReference type="Gene3D" id="1.20.1250.20">
    <property type="entry name" value="MFS general substrate transporter like domains"/>
    <property type="match status" value="1"/>
</dbReference>
<feature type="transmembrane region" description="Helical" evidence="4">
    <location>
        <begin position="166"/>
        <end position="190"/>
    </location>
</feature>
<feature type="transmembrane region" description="Helical" evidence="4">
    <location>
        <begin position="293"/>
        <end position="312"/>
    </location>
</feature>
<keyword evidence="3 4" id="KW-0472">Membrane</keyword>
<dbReference type="RefSeq" id="WP_316699731.1">
    <property type="nucleotide sequence ID" value="NZ_CP136336.1"/>
</dbReference>
<organism evidence="6 7">
    <name type="scientific">Piscinibacter gummiphilus</name>
    <dbReference type="NCBI Taxonomy" id="946333"/>
    <lineage>
        <taxon>Bacteria</taxon>
        <taxon>Pseudomonadati</taxon>
        <taxon>Pseudomonadota</taxon>
        <taxon>Betaproteobacteria</taxon>
        <taxon>Burkholderiales</taxon>
        <taxon>Sphaerotilaceae</taxon>
        <taxon>Piscinibacter</taxon>
    </lineage>
</organism>
<keyword evidence="7" id="KW-1185">Reference proteome</keyword>
<dbReference type="Proteomes" id="UP001303946">
    <property type="component" value="Chromosome"/>
</dbReference>
<evidence type="ECO:0000256" key="4">
    <source>
        <dbReference type="SAM" id="Phobius"/>
    </source>
</evidence>
<feature type="transmembrane region" description="Helical" evidence="4">
    <location>
        <begin position="105"/>
        <end position="128"/>
    </location>
</feature>
<evidence type="ECO:0000313" key="6">
    <source>
        <dbReference type="EMBL" id="WOB07053.1"/>
    </source>
</evidence>
<dbReference type="InterPro" id="IPR050327">
    <property type="entry name" value="Proton-linked_MCT"/>
</dbReference>
<feature type="transmembrane region" description="Helical" evidence="4">
    <location>
        <begin position="76"/>
        <end position="99"/>
    </location>
</feature>
<dbReference type="PANTHER" id="PTHR11360">
    <property type="entry name" value="MONOCARBOXYLATE TRANSPORTER"/>
    <property type="match status" value="1"/>
</dbReference>
<name>A0ABZ0CPZ9_9BURK</name>
<dbReference type="CDD" id="cd17355">
    <property type="entry name" value="MFS_YcxA_like"/>
    <property type="match status" value="1"/>
</dbReference>
<protein>
    <submittedName>
        <fullName evidence="6">MFS transporter</fullName>
    </submittedName>
</protein>
<gene>
    <name evidence="6" type="ORF">RXV79_19290</name>
</gene>